<gene>
    <name evidence="7" type="ORF">ACFORG_20560</name>
</gene>
<dbReference type="SUPFAM" id="SSF56524">
    <property type="entry name" value="Oxidoreductase molybdopterin-binding domain"/>
    <property type="match status" value="1"/>
</dbReference>
<dbReference type="SUPFAM" id="SSF81296">
    <property type="entry name" value="E set domains"/>
    <property type="match status" value="1"/>
</dbReference>
<evidence type="ECO:0000313" key="7">
    <source>
        <dbReference type="EMBL" id="MFC3616141.1"/>
    </source>
</evidence>
<dbReference type="EMBL" id="JBHRXI010000044">
    <property type="protein sequence ID" value="MFC3616141.1"/>
    <property type="molecule type" value="Genomic_DNA"/>
</dbReference>
<keyword evidence="3" id="KW-0479">Metal-binding</keyword>
<dbReference type="Pfam" id="PF03404">
    <property type="entry name" value="Mo-co_dimer"/>
    <property type="match status" value="1"/>
</dbReference>
<keyword evidence="4" id="KW-0560">Oxidoreductase</keyword>
<dbReference type="InterPro" id="IPR036374">
    <property type="entry name" value="OxRdtase_Mopterin-bd_sf"/>
</dbReference>
<dbReference type="InterPro" id="IPR014756">
    <property type="entry name" value="Ig_E-set"/>
</dbReference>
<dbReference type="Proteomes" id="UP001595629">
    <property type="component" value="Unassembled WGS sequence"/>
</dbReference>
<evidence type="ECO:0000313" key="8">
    <source>
        <dbReference type="Proteomes" id="UP001595629"/>
    </source>
</evidence>
<keyword evidence="2" id="KW-0500">Molybdenum</keyword>
<dbReference type="InterPro" id="IPR005066">
    <property type="entry name" value="MoCF_OxRdtse_dimer"/>
</dbReference>
<protein>
    <submittedName>
        <fullName evidence="7">Molybdopterin-dependent oxidoreductase</fullName>
    </submittedName>
</protein>
<dbReference type="Pfam" id="PF00174">
    <property type="entry name" value="Oxidored_molyb"/>
    <property type="match status" value="1"/>
</dbReference>
<proteinExistence type="predicted"/>
<keyword evidence="8" id="KW-1185">Reference proteome</keyword>
<dbReference type="RefSeq" id="WP_386737447.1">
    <property type="nucleotide sequence ID" value="NZ_JBHRXI010000044.1"/>
</dbReference>
<evidence type="ECO:0000259" key="5">
    <source>
        <dbReference type="Pfam" id="PF00174"/>
    </source>
</evidence>
<evidence type="ECO:0000256" key="3">
    <source>
        <dbReference type="ARBA" id="ARBA00022723"/>
    </source>
</evidence>
<dbReference type="Gene3D" id="2.60.40.650">
    <property type="match status" value="1"/>
</dbReference>
<evidence type="ECO:0000259" key="6">
    <source>
        <dbReference type="Pfam" id="PF03404"/>
    </source>
</evidence>
<accession>A0ABV7TKH5</accession>
<feature type="domain" description="Oxidoreductase molybdopterin-binding" evidence="5">
    <location>
        <begin position="56"/>
        <end position="225"/>
    </location>
</feature>
<sequence>MSTTREIFEQHPGKPSTVDGLYSEHEVRLANRNAGAILELLRHDVTPTGAHYLLTHFDVPMLDPARHKVSFGEGFERSFDLGLEELRQLPQVTVPVTLECAGNGRAGVSPRNHSMPWTEGGVGTSEWTGTPLAPLIDRARPADGTVDIVFTGADEGFDSGTRHFYGRSLSRDRIAELGVLLVHEMNGAPLLPQHGAPMRLIVPGWYGMASVKWISTIEAIPTAYQGLQQAKNYRYRNHPDDPGEPVEEIRVKSLMVPPGIPDWTTRSRYVEHGRYEIVGRAWAGRRPVAKVEFGIGEEWIEAMLSPATVPSAWAKWSVTWDAKPGEHILRCRATDTDGNTQPVDPRWDAAGFGNNAVQQVRVFVSAGTS</sequence>
<dbReference type="PANTHER" id="PTHR19372">
    <property type="entry name" value="SULFITE REDUCTASE"/>
    <property type="match status" value="1"/>
</dbReference>
<comment type="caution">
    <text evidence="7">The sequence shown here is derived from an EMBL/GenBank/DDBJ whole genome shotgun (WGS) entry which is preliminary data.</text>
</comment>
<dbReference type="PANTHER" id="PTHR19372:SF7">
    <property type="entry name" value="SULFITE OXIDASE, MITOCHONDRIAL"/>
    <property type="match status" value="1"/>
</dbReference>
<dbReference type="InterPro" id="IPR008335">
    <property type="entry name" value="Mopterin_OxRdtase_euk"/>
</dbReference>
<evidence type="ECO:0000256" key="2">
    <source>
        <dbReference type="ARBA" id="ARBA00022505"/>
    </source>
</evidence>
<evidence type="ECO:0000256" key="1">
    <source>
        <dbReference type="ARBA" id="ARBA00001924"/>
    </source>
</evidence>
<reference evidence="8" key="1">
    <citation type="journal article" date="2019" name="Int. J. Syst. Evol. Microbiol.">
        <title>The Global Catalogue of Microorganisms (GCM) 10K type strain sequencing project: providing services to taxonomists for standard genome sequencing and annotation.</title>
        <authorList>
            <consortium name="The Broad Institute Genomics Platform"/>
            <consortium name="The Broad Institute Genome Sequencing Center for Infectious Disease"/>
            <person name="Wu L."/>
            <person name="Ma J."/>
        </authorList>
    </citation>
    <scope>NUCLEOTIDE SEQUENCE [LARGE SCALE GENOMIC DNA]</scope>
    <source>
        <strain evidence="8">KCTC 42911</strain>
    </source>
</reference>
<dbReference type="InterPro" id="IPR000572">
    <property type="entry name" value="OxRdtase_Mopterin-bd_dom"/>
</dbReference>
<feature type="domain" description="Moybdenum cofactor oxidoreductase dimerisation" evidence="6">
    <location>
        <begin position="248"/>
        <end position="362"/>
    </location>
</feature>
<organism evidence="7 8">
    <name type="scientific">Lutimaribacter marinistellae</name>
    <dbReference type="NCBI Taxonomy" id="1820329"/>
    <lineage>
        <taxon>Bacteria</taxon>
        <taxon>Pseudomonadati</taxon>
        <taxon>Pseudomonadota</taxon>
        <taxon>Alphaproteobacteria</taxon>
        <taxon>Rhodobacterales</taxon>
        <taxon>Roseobacteraceae</taxon>
        <taxon>Lutimaribacter</taxon>
    </lineage>
</organism>
<name>A0ABV7TKH5_9RHOB</name>
<evidence type="ECO:0000256" key="4">
    <source>
        <dbReference type="ARBA" id="ARBA00023002"/>
    </source>
</evidence>
<dbReference type="PRINTS" id="PR00407">
    <property type="entry name" value="EUMOPTERIN"/>
</dbReference>
<dbReference type="Gene3D" id="3.90.420.10">
    <property type="entry name" value="Oxidoreductase, molybdopterin-binding domain"/>
    <property type="match status" value="1"/>
</dbReference>
<comment type="cofactor">
    <cofactor evidence="1">
        <name>Mo-molybdopterin</name>
        <dbReference type="ChEBI" id="CHEBI:71302"/>
    </cofactor>
</comment>